<dbReference type="Pfam" id="PF06167">
    <property type="entry name" value="Peptidase_M90"/>
    <property type="match status" value="1"/>
</dbReference>
<name>A0ABV0EBD0_9BURK</name>
<proteinExistence type="predicted"/>
<dbReference type="InterPro" id="IPR024079">
    <property type="entry name" value="MetalloPept_cat_dom_sf"/>
</dbReference>
<comment type="caution">
    <text evidence="1">The sequence shown here is derived from an EMBL/GenBank/DDBJ whole genome shotgun (WGS) entry which is preliminary data.</text>
</comment>
<evidence type="ECO:0000313" key="2">
    <source>
        <dbReference type="Proteomes" id="UP001482231"/>
    </source>
</evidence>
<keyword evidence="2" id="KW-1185">Reference proteome</keyword>
<dbReference type="Gene3D" id="3.40.390.10">
    <property type="entry name" value="Collagenase (Catalytic Domain)"/>
    <property type="match status" value="1"/>
</dbReference>
<dbReference type="RefSeq" id="WP_347306585.1">
    <property type="nucleotide sequence ID" value="NZ_JBAJEX010000001.1"/>
</dbReference>
<dbReference type="SUPFAM" id="SSF55486">
    <property type="entry name" value="Metalloproteases ('zincins'), catalytic domain"/>
    <property type="match status" value="1"/>
</dbReference>
<sequence>MVWSFRNWRRRRLLKHHPLPDALWQAAVRDMPLLAGLSEAELARLKEWVTLFLHEKAITAAAGLVLTEAMRLNIAIQACLPILNLDLDYYRGWVEVIVYPDEFVPEYEYTDEHGLVHHVREPMSGEAWLGGPVILSWRDVGGGHGIPGYNVVIHEFAHKLDMQNGEPNGFPPLHRDMSRQAWSEAWRTAYEDFCRRVAADEHTPIDPYAAESPGEFFAVLSEIFFETPEALLQTYPAVYEQLARFYRQDPAARRALTVPSRISAPPS</sequence>
<dbReference type="InterPro" id="IPR010384">
    <property type="entry name" value="MtfA_fam"/>
</dbReference>
<dbReference type="PANTHER" id="PTHR30164">
    <property type="entry name" value="MTFA PEPTIDASE"/>
    <property type="match status" value="1"/>
</dbReference>
<dbReference type="Proteomes" id="UP001482231">
    <property type="component" value="Unassembled WGS sequence"/>
</dbReference>
<dbReference type="InterPro" id="IPR042252">
    <property type="entry name" value="MtfA_N"/>
</dbReference>
<dbReference type="EMBL" id="JBAJEX010000001">
    <property type="protein sequence ID" value="MEO1765970.1"/>
    <property type="molecule type" value="Genomic_DNA"/>
</dbReference>
<dbReference type="PANTHER" id="PTHR30164:SF2">
    <property type="entry name" value="PROTEIN MTFA"/>
    <property type="match status" value="1"/>
</dbReference>
<organism evidence="1 2">
    <name type="scientific">Thiobacter aerophilum</name>
    <dbReference type="NCBI Taxonomy" id="3121275"/>
    <lineage>
        <taxon>Bacteria</taxon>
        <taxon>Pseudomonadati</taxon>
        <taxon>Pseudomonadota</taxon>
        <taxon>Betaproteobacteria</taxon>
        <taxon>Burkholderiales</taxon>
        <taxon>Thiobacteraceae</taxon>
        <taxon>Thiobacter</taxon>
    </lineage>
</organism>
<dbReference type="Gene3D" id="1.10.472.150">
    <property type="entry name" value="Glucose-regulated metallo-peptidase M90, N-terminal domain"/>
    <property type="match status" value="1"/>
</dbReference>
<protein>
    <submittedName>
        <fullName evidence="1">M90 family metallopeptidase</fullName>
    </submittedName>
</protein>
<reference evidence="1 2" key="1">
    <citation type="submission" date="2024-02" db="EMBL/GenBank/DDBJ databases">
        <title>New thermophilic sulfur-oxidizing bacteria from a hot springs of the Uzon caldera (Kamchatka, Russia).</title>
        <authorList>
            <person name="Dukat A.M."/>
            <person name="Elcheninov A.G."/>
            <person name="Frolov E.N."/>
        </authorList>
    </citation>
    <scope>NUCLEOTIDE SEQUENCE [LARGE SCALE GENOMIC DNA]</scope>
    <source>
        <strain evidence="1 2">AK1</strain>
    </source>
</reference>
<gene>
    <name evidence="1" type="ORF">V6E02_01885</name>
</gene>
<dbReference type="CDD" id="cd20169">
    <property type="entry name" value="Peptidase_M90_mtfA"/>
    <property type="match status" value="1"/>
</dbReference>
<evidence type="ECO:0000313" key="1">
    <source>
        <dbReference type="EMBL" id="MEO1765970.1"/>
    </source>
</evidence>
<accession>A0ABV0EBD0</accession>